<accession>A0A2N1J9N1</accession>
<keyword evidence="7 8" id="KW-0408">Iron</keyword>
<dbReference type="InterPro" id="IPR032629">
    <property type="entry name" value="DCB_dom"/>
</dbReference>
<evidence type="ECO:0000256" key="6">
    <source>
        <dbReference type="ARBA" id="ARBA00023002"/>
    </source>
</evidence>
<dbReference type="InterPro" id="IPR050121">
    <property type="entry name" value="Cytochrome_P450_monoxygenase"/>
</dbReference>
<evidence type="ECO:0000256" key="2">
    <source>
        <dbReference type="ARBA" id="ARBA00010617"/>
    </source>
</evidence>
<feature type="domain" description="Mon2/Sec7/BIG1-like dimerisation and cyclophilin-binding" evidence="10">
    <location>
        <begin position="4"/>
        <end position="177"/>
    </location>
</feature>
<feature type="domain" description="Mon2/Sec7/BIG1-like HUS" evidence="9">
    <location>
        <begin position="214"/>
        <end position="373"/>
    </location>
</feature>
<dbReference type="Pfam" id="PF16213">
    <property type="entry name" value="DCB"/>
    <property type="match status" value="1"/>
</dbReference>
<dbReference type="Gene3D" id="1.10.630.10">
    <property type="entry name" value="Cytochrome P450"/>
    <property type="match status" value="1"/>
</dbReference>
<dbReference type="SUPFAM" id="SSF48264">
    <property type="entry name" value="Cytochrome P450"/>
    <property type="match status" value="1"/>
</dbReference>
<keyword evidence="8" id="KW-0349">Heme</keyword>
<dbReference type="GO" id="GO:0016705">
    <property type="term" value="F:oxidoreductase activity, acting on paired donors, with incorporation or reduction of molecular oxygen"/>
    <property type="evidence" value="ECO:0007669"/>
    <property type="project" value="InterPro"/>
</dbReference>
<dbReference type="GO" id="GO:0015031">
    <property type="term" value="P:protein transport"/>
    <property type="evidence" value="ECO:0007669"/>
    <property type="project" value="UniProtKB-KW"/>
</dbReference>
<comment type="similarity">
    <text evidence="2">Belongs to the cytochrome P450 family.</text>
</comment>
<dbReference type="EMBL" id="KZ454992">
    <property type="protein sequence ID" value="PKI83256.1"/>
    <property type="molecule type" value="Genomic_DNA"/>
</dbReference>
<keyword evidence="12" id="KW-1185">Reference proteome</keyword>
<evidence type="ECO:0000259" key="10">
    <source>
        <dbReference type="Pfam" id="PF16213"/>
    </source>
</evidence>
<evidence type="ECO:0000256" key="7">
    <source>
        <dbReference type="ARBA" id="ARBA00023004"/>
    </source>
</evidence>
<dbReference type="Proteomes" id="UP000232875">
    <property type="component" value="Unassembled WGS sequence"/>
</dbReference>
<evidence type="ECO:0000313" key="11">
    <source>
        <dbReference type="EMBL" id="PKI83256.1"/>
    </source>
</evidence>
<dbReference type="InterPro" id="IPR032691">
    <property type="entry name" value="Mon2/Sec7/BIG1-like_HUS"/>
</dbReference>
<keyword evidence="3" id="KW-0813">Transport</keyword>
<comment type="cofactor">
    <cofactor evidence="1 8">
        <name>heme</name>
        <dbReference type="ChEBI" id="CHEBI:30413"/>
    </cofactor>
</comment>
<dbReference type="PRINTS" id="PR00465">
    <property type="entry name" value="EP450IV"/>
</dbReference>
<evidence type="ECO:0000256" key="3">
    <source>
        <dbReference type="ARBA" id="ARBA00022448"/>
    </source>
</evidence>
<dbReference type="GO" id="GO:0020037">
    <property type="term" value="F:heme binding"/>
    <property type="evidence" value="ECO:0007669"/>
    <property type="project" value="InterPro"/>
</dbReference>
<evidence type="ECO:0000256" key="8">
    <source>
        <dbReference type="PIRSR" id="PIRSR602403-1"/>
    </source>
</evidence>
<evidence type="ECO:0000259" key="9">
    <source>
        <dbReference type="Pfam" id="PF12783"/>
    </source>
</evidence>
<dbReference type="GO" id="GO:0005506">
    <property type="term" value="F:iron ion binding"/>
    <property type="evidence" value="ECO:0007669"/>
    <property type="project" value="InterPro"/>
</dbReference>
<dbReference type="SUPFAM" id="SSF48371">
    <property type="entry name" value="ARM repeat"/>
    <property type="match status" value="1"/>
</dbReference>
<dbReference type="InterPro" id="IPR016024">
    <property type="entry name" value="ARM-type_fold"/>
</dbReference>
<evidence type="ECO:0000256" key="4">
    <source>
        <dbReference type="ARBA" id="ARBA00022723"/>
    </source>
</evidence>
<keyword evidence="6" id="KW-0560">Oxidoreductase</keyword>
<evidence type="ECO:0000256" key="5">
    <source>
        <dbReference type="ARBA" id="ARBA00022927"/>
    </source>
</evidence>
<dbReference type="PANTHER" id="PTHR24305">
    <property type="entry name" value="CYTOCHROME P450"/>
    <property type="match status" value="1"/>
</dbReference>
<proteinExistence type="inferred from homology"/>
<dbReference type="InterPro" id="IPR002403">
    <property type="entry name" value="Cyt_P450_E_grp-IV"/>
</dbReference>
<evidence type="ECO:0000313" key="12">
    <source>
        <dbReference type="Proteomes" id="UP000232875"/>
    </source>
</evidence>
<dbReference type="Pfam" id="PF12783">
    <property type="entry name" value="Sec7-like_HUS"/>
    <property type="match status" value="1"/>
</dbReference>
<dbReference type="InterPro" id="IPR001128">
    <property type="entry name" value="Cyt_P450"/>
</dbReference>
<dbReference type="OrthoDB" id="1470350at2759"/>
<organism evidence="11 12">
    <name type="scientific">Malassezia vespertilionis</name>
    <dbReference type="NCBI Taxonomy" id="2020962"/>
    <lineage>
        <taxon>Eukaryota</taxon>
        <taxon>Fungi</taxon>
        <taxon>Dikarya</taxon>
        <taxon>Basidiomycota</taxon>
        <taxon>Ustilaginomycotina</taxon>
        <taxon>Malasseziomycetes</taxon>
        <taxon>Malasseziales</taxon>
        <taxon>Malasseziaceae</taxon>
        <taxon>Malassezia</taxon>
    </lineage>
</organism>
<dbReference type="STRING" id="2020962.A0A2N1J9N1"/>
<dbReference type="PANTHER" id="PTHR24305:SF166">
    <property type="entry name" value="CYTOCHROME P450 12A4, MITOCHONDRIAL-RELATED"/>
    <property type="match status" value="1"/>
</dbReference>
<feature type="binding site" description="axial binding residue" evidence="8">
    <location>
        <position position="2057"/>
    </location>
    <ligand>
        <name>heme</name>
        <dbReference type="ChEBI" id="CHEBI:30413"/>
    </ligand>
    <ligandPart>
        <name>Fe</name>
        <dbReference type="ChEBI" id="CHEBI:18248"/>
    </ligandPart>
</feature>
<dbReference type="Pfam" id="PF00067">
    <property type="entry name" value="p450"/>
    <property type="match status" value="1"/>
</dbReference>
<name>A0A2N1J9N1_9BASI</name>
<dbReference type="InterPro" id="IPR036396">
    <property type="entry name" value="Cyt_P450_sf"/>
</dbReference>
<sequence length="2115" mass="232360">MPQRIVSELQALLAETRRKHPDVRQACEAALKQISLDDPAKALETLTSSEPIQQELVDAVVAGCGTRTSKVALNALSLLHRCVMLHVIPTASLGTIIETLHGLPHLRADVDVQFKILQTVSALLVAYPQISSNLLSRTLMLCFVQYEHARVPVVSSTAAATLRQNIMTIFDKILQEDHIFDQLEGGNEDAAAAAPPAVYTAQTPDGPVTLFPFTRDAYFVFSDLCALANGEPASFLQLSTLPKPFVLELLESVLTNHARLFSARTATNAPRHPELLYILRSAMCPLLLKVLSDPPAFSVYVRTMRLILLLLRQFSEELVLEIEILLRMVLSTAQPDKNVLLWHRVLALEVLRSLCADGYFMRRVWRWYDAGPRDKPRVPVFAHLVETLRDAARDAASQLATNPSLAAARDQMPATPRQSMDTYTLYGAASAAVAGVRNAAEGLLSVRTESFTAQSVPPTQLLDQLDKTEPPTAGSAQLPILYPASLVLWAHVLLAQSLAYTVVRQYAEVYADTLTAPPAMEAHGTELAAVYGMLRMGARPLNESMNFFLTVQSTDYLFEQTLLAVTNLAKATGMLALDKERDLVLATLSDLAVPASALGGQPVEARNLACQAALADVAVALAGSLHARWRSLLRCLLQALALLRTESWAQEISAPNVRPMQPVPPGGLADEVHGRAVLTTLAPAALEPRAMRAKLGCVFAYAVRLDHAAYIEFVEILAQFLVDAVRRSSTSKEYVTVILHEMQHVALRDLARMKAPDDAQGALADAPAWTAFSASLFTAMEGAETPQAYRLQAASVLDTVLEALLRAHPSEQRTVFASLAKQSIADHRATMTDVSIRKAGIDLLQSILAAHAHRLQHTWDLVFFMCRAAAQDAPQMHAQGTSPVPLLKAAFSCVRFVCTDHLAALTDAELILCIESLPSFSMQEEDMNIALASNGVLWDITADVHRRQLHSKSGVPDMWFFFLQCMRTVTGVAVADVRNSAIANLFQVLIQYNASLPPQEWPRIFSEILFPLLDELNTQVQRDEGASLSAILAFQGTAKILRAALERNMGDDAPRIWRMLLDRMYDAYVQAPPNVAQVALDAMAVLFQTHALQQAALWRAAWAVWVKMGAARKDATLANLVTVVGMLGALYPCLLAEPRAEQVDELIGTLEICVQRGIAISDVPNAKLLLRLMDGAQSALLRLPSCDTTPALVLQSLGRYVGYALEAIDQTLRSPPLYRLRFQLAKQLLARWQEGYLARPSDAQLYGAPVFEMLHTLCTPLRAINAADEAPHVAMLASEVLYHIAHLGTHIVVATLPDRALYWRRLLACFSVALHAYTQWITRDADDAEQASCVRLLHALEYDVLPVLGADPPGYEALDLCLSSMVDATHHTTHPGFGTVRERCVYWTFDTLFSMCRIQNDASVGHRLVAVLVVPRVLDRTKGIMNAYLSDHRVSGAMPFPRVRIEEMNYTLYNLLHTRLFRGCLFLALRTSDPMEINDALHDVQTHANVCAAPLASPTGHVVYLAEQLEAAAAMRPTASATTQKGAIGTSVAPLARSHFAHDIPHALLERFTQPPTLHTDPATLAHAFSRLLRAAVLAQASREPGTIVHLLLRWRTWLADVPGPPSRSFVLGNLPDLMERDMVPVFLDWRSKYGDAIRVWGMFGEPRLLLTDPVGLDHVFKKRPYVYPKVQIVRDLLGSLMGNGLLLAEGDVHRRQKRAIQPGFAPRAVRNVTSAFDRYAHKLGDLLQQHCERNACIDMLPMLSSATLDALGTAALGVEFRTLDGMQAASDGNAYATHPLTASFTHVLTIAMQTSVARNVLDALSMHFPCLRSLPIGTKSSAFLEETNKLFVLADEIVANAKAAARSGADGATRPDIFSSLLRANTNTALSKEEQHTILDRTTLTDPELAAQISTFIFAGHETTATQLTWLFLMLAENQAAQETLRAEIRTYRTSLGLDPVPGTGENARDLTAEELDALPYLDWCIREALRLQPAIHTTSRSATELDFIPLSNGGSVRMEKDTLVLIPIAAISQAPVLWGSDPHKFRPERWAEPLEGARLFPAMGGLAFLQGARGCIGARFAVAEMKSFVSILANRFLFASDHRRIIPKRWVVSRPFDMQTQRVGCKLRVARAP</sequence>
<dbReference type="GO" id="GO:0005794">
    <property type="term" value="C:Golgi apparatus"/>
    <property type="evidence" value="ECO:0007669"/>
    <property type="project" value="UniProtKB-ARBA"/>
</dbReference>
<protein>
    <submittedName>
        <fullName evidence="11">Uncharacterized protein</fullName>
    </submittedName>
</protein>
<evidence type="ECO:0000256" key="1">
    <source>
        <dbReference type="ARBA" id="ARBA00001971"/>
    </source>
</evidence>
<reference evidence="11 12" key="1">
    <citation type="submission" date="2017-10" db="EMBL/GenBank/DDBJ databases">
        <title>A novel species of cold-tolerant Malassezia isolated from bats.</title>
        <authorList>
            <person name="Lorch J.M."/>
            <person name="Palmer J.M."/>
            <person name="Vanderwolf K.J."/>
            <person name="Schmidt K.Z."/>
            <person name="Verant M.L."/>
            <person name="Weller T.J."/>
            <person name="Blehert D.S."/>
        </authorList>
    </citation>
    <scope>NUCLEOTIDE SEQUENCE [LARGE SCALE GENOMIC DNA]</scope>
    <source>
        <strain evidence="11 12">NWHC:44797-103</strain>
    </source>
</reference>
<gene>
    <name evidence="11" type="ORF">MVES_002958</name>
</gene>
<dbReference type="GO" id="GO:0004497">
    <property type="term" value="F:monooxygenase activity"/>
    <property type="evidence" value="ECO:0007669"/>
    <property type="project" value="InterPro"/>
</dbReference>
<dbReference type="PRINTS" id="PR00385">
    <property type="entry name" value="P450"/>
</dbReference>
<keyword evidence="4 8" id="KW-0479">Metal-binding</keyword>
<keyword evidence="5" id="KW-0653">Protein transport</keyword>